<accession>A0A1S8WY71</accession>
<feature type="non-terminal residue" evidence="4">
    <location>
        <position position="1"/>
    </location>
</feature>
<organism evidence="4 5">
    <name type="scientific">Opisthorchis viverrini</name>
    <name type="common">Southeast Asian liver fluke</name>
    <dbReference type="NCBI Taxonomy" id="6198"/>
    <lineage>
        <taxon>Eukaryota</taxon>
        <taxon>Metazoa</taxon>
        <taxon>Spiralia</taxon>
        <taxon>Lophotrochozoa</taxon>
        <taxon>Platyhelminthes</taxon>
        <taxon>Trematoda</taxon>
        <taxon>Digenea</taxon>
        <taxon>Opisthorchiida</taxon>
        <taxon>Opisthorchiata</taxon>
        <taxon>Opisthorchiidae</taxon>
        <taxon>Opisthorchis</taxon>
    </lineage>
</organism>
<dbReference type="Pfam" id="PF16493">
    <property type="entry name" value="Meis_PKNOX_N"/>
    <property type="match status" value="1"/>
</dbReference>
<protein>
    <recommendedName>
        <fullName evidence="3">MEIS N-terminal domain-containing protein</fullName>
    </recommendedName>
</protein>
<dbReference type="Proteomes" id="UP000243686">
    <property type="component" value="Unassembled WGS sequence"/>
</dbReference>
<dbReference type="EMBL" id="KV893283">
    <property type="protein sequence ID" value="OON19462.1"/>
    <property type="molecule type" value="Genomic_DNA"/>
</dbReference>
<gene>
    <name evidence="4" type="ORF">X801_04672</name>
</gene>
<feature type="region of interest" description="Disordered" evidence="2">
    <location>
        <begin position="253"/>
        <end position="273"/>
    </location>
</feature>
<sequence>PTPSPGHRFRLPVGMNHKDITTNRGKDSQNIADISSPDRRMLPTLISPPPPALCAQLGPMKASPLNSSLSMPLGDSPFLRSASFLSCGASNPVNLFPISPTTSDLTHLRSSNLITGPAIENAADLKVYVEAIESHPLFPLLALIFEKCELATCTPRDEESRSTGDICSSESFQDDINIFTKELSPDSSFAPAYLSWNFCYKTKIVHAIHVLRFHLLEIEKVHELCDSFCARYIACLKGKMPLDLVCDDRESAGSTGSASSPLPNRPSTPNLFSDIGENVQSAHVYTSLGGSNGQLSSGVYNNNRSDVPPPPSRSADALTAPHDTRDREAFKCTSNHSEKSSEFVTIANAIGATLSSSSTSSVESPGATSAFKPDYDVNYCGMDYKINLARRDAKKEGYKSIVFTTNHGLGYSGTNSVSAVSSTPVSAAVHAVNSSTNTQTSTTSGQRDRPIWHTGYSAWSLQFHPTQLTYWWVWDGTSTTAFAPVWIAFGIRTLFLSALVSAGRRTPELLLQTQQSKWHTTAFFVTWTAHSLHRLPWKPFAICTKPTIFKNPANKVG</sequence>
<dbReference type="AlphaFoldDB" id="A0A1S8WY71"/>
<keyword evidence="5" id="KW-1185">Reference proteome</keyword>
<evidence type="ECO:0000313" key="4">
    <source>
        <dbReference type="EMBL" id="OON19462.1"/>
    </source>
</evidence>
<feature type="domain" description="MEIS N-terminal" evidence="3">
    <location>
        <begin position="126"/>
        <end position="243"/>
    </location>
</feature>
<evidence type="ECO:0000256" key="1">
    <source>
        <dbReference type="ARBA" id="ARBA00023242"/>
    </source>
</evidence>
<feature type="compositionally biased region" description="Polar residues" evidence="2">
    <location>
        <begin position="253"/>
        <end position="271"/>
    </location>
</feature>
<name>A0A1S8WY71_OPIVI</name>
<evidence type="ECO:0000256" key="2">
    <source>
        <dbReference type="SAM" id="MobiDB-lite"/>
    </source>
</evidence>
<proteinExistence type="predicted"/>
<feature type="non-terminal residue" evidence="4">
    <location>
        <position position="557"/>
    </location>
</feature>
<reference evidence="4 5" key="1">
    <citation type="submission" date="2015-03" db="EMBL/GenBank/DDBJ databases">
        <title>Draft genome of the nematode, Opisthorchis viverrini.</title>
        <authorList>
            <person name="Mitreva M."/>
        </authorList>
    </citation>
    <scope>NUCLEOTIDE SEQUENCE [LARGE SCALE GENOMIC DNA]</scope>
    <source>
        <strain evidence="4">Khon Kaen</strain>
    </source>
</reference>
<evidence type="ECO:0000259" key="3">
    <source>
        <dbReference type="Pfam" id="PF16493"/>
    </source>
</evidence>
<evidence type="ECO:0000313" key="5">
    <source>
        <dbReference type="Proteomes" id="UP000243686"/>
    </source>
</evidence>
<dbReference type="InterPro" id="IPR032453">
    <property type="entry name" value="PKNOX/Meis_N"/>
</dbReference>
<keyword evidence="1" id="KW-0539">Nucleus</keyword>
<feature type="region of interest" description="Disordered" evidence="2">
    <location>
        <begin position="296"/>
        <end position="322"/>
    </location>
</feature>